<evidence type="ECO:0000256" key="8">
    <source>
        <dbReference type="ARBA" id="ARBA00023002"/>
    </source>
</evidence>
<reference evidence="16" key="1">
    <citation type="submission" date="2012-12" db="EMBL/GenBank/DDBJ databases">
        <authorList>
            <person name="Hellsten U."/>
            <person name="Grimwood J."/>
            <person name="Chapman J.A."/>
            <person name="Shapiro H."/>
            <person name="Aerts A."/>
            <person name="Otillar R.P."/>
            <person name="Terry A.Y."/>
            <person name="Boore J.L."/>
            <person name="Simakov O."/>
            <person name="Marletaz F."/>
            <person name="Cho S.-J."/>
            <person name="Edsinger-Gonzales E."/>
            <person name="Havlak P."/>
            <person name="Kuo D.-H."/>
            <person name="Larsson T."/>
            <person name="Lv J."/>
            <person name="Arendt D."/>
            <person name="Savage R."/>
            <person name="Osoegawa K."/>
            <person name="de Jong P."/>
            <person name="Lindberg D.R."/>
            <person name="Seaver E.C."/>
            <person name="Weisblat D.A."/>
            <person name="Putnam N.H."/>
            <person name="Grigoriev I.V."/>
            <person name="Rokhsar D.S."/>
        </authorList>
    </citation>
    <scope>NUCLEOTIDE SEQUENCE</scope>
    <source>
        <strain evidence="16">I ESC-2004</strain>
    </source>
</reference>
<dbReference type="PROSITE" id="PS51384">
    <property type="entry name" value="FAD_FR"/>
    <property type="match status" value="1"/>
</dbReference>
<dbReference type="GO" id="GO:0050661">
    <property type="term" value="F:NADP binding"/>
    <property type="evidence" value="ECO:0007669"/>
    <property type="project" value="UniProtKB-UniRule"/>
</dbReference>
<dbReference type="FunCoup" id="R7T6S8">
    <property type="interactions" value="1743"/>
</dbReference>
<evidence type="ECO:0000256" key="4">
    <source>
        <dbReference type="ARBA" id="ARBA00022824"/>
    </source>
</evidence>
<feature type="binding site" evidence="10">
    <location>
        <position position="524"/>
    </location>
    <ligand>
        <name>NADP(+)</name>
        <dbReference type="ChEBI" id="CHEBI:58349"/>
    </ligand>
</feature>
<comment type="cofactor">
    <cofactor evidence="10">
        <name>FAD</name>
        <dbReference type="ChEBI" id="CHEBI:57692"/>
    </cofactor>
    <text evidence="10">Binds 1 FAD per monomer.</text>
</comment>
<evidence type="ECO:0000256" key="10">
    <source>
        <dbReference type="HAMAP-Rule" id="MF_03212"/>
    </source>
</evidence>
<comment type="similarity">
    <text evidence="10">In the N-terminal section; belongs to the flavodoxin family.</text>
</comment>
<keyword evidence="4 10" id="KW-0256">Endoplasmic reticulum</keyword>
<dbReference type="EMBL" id="KB312525">
    <property type="protein sequence ID" value="ELT87080.1"/>
    <property type="molecule type" value="Genomic_DNA"/>
</dbReference>
<dbReference type="HOGENOM" id="CLU_001570_17_3_1"/>
<comment type="catalytic activity">
    <reaction evidence="10 11">
        <text>2 oxidized [cytochrome P450] + NADPH = 2 reduced [cytochrome P450] + NADP(+) + H(+)</text>
        <dbReference type="Rhea" id="RHEA:24040"/>
        <dbReference type="Rhea" id="RHEA-COMP:14627"/>
        <dbReference type="Rhea" id="RHEA-COMP:14628"/>
        <dbReference type="ChEBI" id="CHEBI:15378"/>
        <dbReference type="ChEBI" id="CHEBI:55376"/>
        <dbReference type="ChEBI" id="CHEBI:57783"/>
        <dbReference type="ChEBI" id="CHEBI:58349"/>
        <dbReference type="ChEBI" id="CHEBI:60344"/>
        <dbReference type="EC" id="1.6.2.4"/>
    </reaction>
</comment>
<dbReference type="InterPro" id="IPR039261">
    <property type="entry name" value="FNR_nucleotide-bd"/>
</dbReference>
<feature type="binding site" evidence="10">
    <location>
        <begin position="591"/>
        <end position="595"/>
    </location>
    <ligand>
        <name>NADP(+)</name>
        <dbReference type="ChEBI" id="CHEBI:58349"/>
    </ligand>
</feature>
<keyword evidence="3 10" id="KW-0812">Transmembrane</keyword>
<dbReference type="Gene3D" id="3.40.50.80">
    <property type="entry name" value="Nucleotide-binding domain of ferredoxin-NADP reductase (FNR) module"/>
    <property type="match status" value="1"/>
</dbReference>
<dbReference type="InterPro" id="IPR008254">
    <property type="entry name" value="Flavodoxin/NO_synth"/>
</dbReference>
<keyword evidence="16" id="KW-1185">Reference proteome</keyword>
<evidence type="ECO:0000256" key="1">
    <source>
        <dbReference type="ARBA" id="ARBA00022630"/>
    </source>
</evidence>
<dbReference type="InterPro" id="IPR001433">
    <property type="entry name" value="OxRdtase_FAD/NAD-bd"/>
</dbReference>
<dbReference type="GO" id="GO:0005789">
    <property type="term" value="C:endoplasmic reticulum membrane"/>
    <property type="evidence" value="ECO:0007669"/>
    <property type="project" value="UniProtKB-SubCell"/>
</dbReference>
<dbReference type="InterPro" id="IPR001094">
    <property type="entry name" value="Flavdoxin-like"/>
</dbReference>
<feature type="binding site" evidence="10">
    <location>
        <begin position="585"/>
        <end position="586"/>
    </location>
    <ligand>
        <name>NADP(+)</name>
        <dbReference type="ChEBI" id="CHEBI:58349"/>
    </ligand>
</feature>
<comment type="function">
    <text evidence="10">This enzyme is required for electron transfer from NADP to cytochrome P450 in microsomes. It can also provide electron transfer to heme oxygenase and cytochrome B5.</text>
</comment>
<keyword evidence="9 10" id="KW-0472">Membrane</keyword>
<dbReference type="FunFam" id="1.20.990.10:FF:000001">
    <property type="entry name" value="NADPH--cytochrome P450 reductase"/>
    <property type="match status" value="1"/>
</dbReference>
<dbReference type="PANTHER" id="PTHR19384">
    <property type="entry name" value="NITRIC OXIDE SYNTHASE-RELATED"/>
    <property type="match status" value="1"/>
</dbReference>
<keyword evidence="2 10" id="KW-0288">FMN</keyword>
<feature type="binding site" evidence="10">
    <location>
        <position position="289"/>
    </location>
    <ligand>
        <name>NADP(+)</name>
        <dbReference type="ChEBI" id="CHEBI:58349"/>
    </ligand>
</feature>
<feature type="binding site" evidence="10">
    <location>
        <position position="665"/>
    </location>
    <ligand>
        <name>FAD</name>
        <dbReference type="ChEBI" id="CHEBI:57692"/>
    </ligand>
</feature>
<evidence type="ECO:0000259" key="13">
    <source>
        <dbReference type="PROSITE" id="PS51384"/>
    </source>
</evidence>
<dbReference type="HAMAP" id="MF_03212">
    <property type="entry name" value="NCPR"/>
    <property type="match status" value="1"/>
</dbReference>
<feature type="binding site" evidence="10">
    <location>
        <begin position="77"/>
        <end position="82"/>
    </location>
    <ligand>
        <name>FMN</name>
        <dbReference type="ChEBI" id="CHEBI:58210"/>
    </ligand>
</feature>
<evidence type="ECO:0000256" key="5">
    <source>
        <dbReference type="ARBA" id="ARBA00022827"/>
    </source>
</evidence>
<feature type="binding site" evidence="10">
    <location>
        <position position="199"/>
    </location>
    <ligand>
        <name>FMN</name>
        <dbReference type="ChEBI" id="CHEBI:58210"/>
    </ligand>
</feature>
<keyword evidence="7 10" id="KW-1133">Transmembrane helix</keyword>
<feature type="binding site" evidence="10">
    <location>
        <begin position="463"/>
        <end position="465"/>
    </location>
    <ligand>
        <name>FAD</name>
        <dbReference type="ChEBI" id="CHEBI:57692"/>
    </ligand>
</feature>
<dbReference type="SUPFAM" id="SSF52218">
    <property type="entry name" value="Flavoproteins"/>
    <property type="match status" value="1"/>
</dbReference>
<comment type="similarity">
    <text evidence="10 11">In the C-terminal section; belongs to the flavoprotein pyridine nucleotide cytochrome reductase family.</text>
</comment>
<dbReference type="PANTHER" id="PTHR19384:SF17">
    <property type="entry name" value="NADPH--CYTOCHROME P450 REDUCTASE"/>
    <property type="match status" value="1"/>
</dbReference>
<dbReference type="Gene3D" id="2.40.30.10">
    <property type="entry name" value="Translation factors"/>
    <property type="match status" value="1"/>
</dbReference>
<dbReference type="GO" id="GO:0010181">
    <property type="term" value="F:FMN binding"/>
    <property type="evidence" value="ECO:0007669"/>
    <property type="project" value="UniProtKB-UniRule"/>
</dbReference>
<dbReference type="CDD" id="cd06204">
    <property type="entry name" value="CYPOR"/>
    <property type="match status" value="1"/>
</dbReference>
<dbReference type="Gene3D" id="3.40.50.360">
    <property type="match status" value="1"/>
</dbReference>
<name>R7T6S8_CAPTE</name>
<dbReference type="GO" id="GO:0009725">
    <property type="term" value="P:response to hormone"/>
    <property type="evidence" value="ECO:0007669"/>
    <property type="project" value="TreeGrafter"/>
</dbReference>
<dbReference type="InterPro" id="IPR003097">
    <property type="entry name" value="CysJ-like_FAD-binding"/>
</dbReference>
<dbReference type="AlphaFoldDB" id="R7T6S8"/>
<feature type="binding site" evidence="10">
    <location>
        <begin position="479"/>
        <end position="482"/>
    </location>
    <ligand>
        <name>FAD</name>
        <dbReference type="ChEBI" id="CHEBI:57692"/>
    </ligand>
</feature>
<dbReference type="PIRSF" id="PIRSF000208">
    <property type="entry name" value="P450R"/>
    <property type="match status" value="1"/>
</dbReference>
<gene>
    <name evidence="14" type="ORF">CAPTEDRAFT_173459</name>
</gene>
<dbReference type="Pfam" id="PF00175">
    <property type="entry name" value="NAD_binding_1"/>
    <property type="match status" value="1"/>
</dbReference>
<feature type="transmembrane region" description="Helical" evidence="10">
    <location>
        <begin position="12"/>
        <end position="30"/>
    </location>
</feature>
<dbReference type="InterPro" id="IPR029039">
    <property type="entry name" value="Flavoprotein-like_sf"/>
</dbReference>
<reference evidence="14 16" key="2">
    <citation type="journal article" date="2013" name="Nature">
        <title>Insights into bilaterian evolution from three spiralian genomes.</title>
        <authorList>
            <person name="Simakov O."/>
            <person name="Marletaz F."/>
            <person name="Cho S.J."/>
            <person name="Edsinger-Gonzales E."/>
            <person name="Havlak P."/>
            <person name="Hellsten U."/>
            <person name="Kuo D.H."/>
            <person name="Larsson T."/>
            <person name="Lv J."/>
            <person name="Arendt D."/>
            <person name="Savage R."/>
            <person name="Osoegawa K."/>
            <person name="de Jong P."/>
            <person name="Grimwood J."/>
            <person name="Chapman J.A."/>
            <person name="Shapiro H."/>
            <person name="Aerts A."/>
            <person name="Otillar R.P."/>
            <person name="Terry A.Y."/>
            <person name="Boore J.L."/>
            <person name="Grigoriev I.V."/>
            <person name="Lindberg D.R."/>
            <person name="Seaver E.C."/>
            <person name="Weisblat D.A."/>
            <person name="Putnam N.H."/>
            <person name="Rokhsar D.S."/>
        </authorList>
    </citation>
    <scope>NUCLEOTIDE SEQUENCE</scope>
    <source>
        <strain evidence="14 16">I ESC-2004</strain>
    </source>
</reference>
<dbReference type="InterPro" id="IPR023208">
    <property type="entry name" value="P450R"/>
</dbReference>
<dbReference type="InterPro" id="IPR017927">
    <property type="entry name" value="FAD-bd_FR_type"/>
</dbReference>
<evidence type="ECO:0000313" key="16">
    <source>
        <dbReference type="Proteomes" id="UP000014760"/>
    </source>
</evidence>
<feature type="domain" description="Flavodoxin-like" evidence="12">
    <location>
        <begin position="71"/>
        <end position="215"/>
    </location>
</feature>
<proteinExistence type="inferred from homology"/>
<feature type="binding site" evidence="10">
    <location>
        <begin position="445"/>
        <end position="448"/>
    </location>
    <ligand>
        <name>FAD</name>
        <dbReference type="ChEBI" id="CHEBI:57692"/>
    </ligand>
</feature>
<feature type="binding site" evidence="10">
    <location>
        <position position="469"/>
    </location>
    <ligand>
        <name>FAD</name>
        <dbReference type="ChEBI" id="CHEBI:57692"/>
    </ligand>
</feature>
<dbReference type="InterPro" id="IPR017938">
    <property type="entry name" value="Riboflavin_synthase-like_b-brl"/>
</dbReference>
<keyword evidence="6 10" id="KW-0521">NADP</keyword>
<accession>R7T6S8</accession>
<keyword evidence="8 10" id="KW-0560">Oxidoreductase</keyword>
<dbReference type="SMR" id="R7T6S8"/>
<dbReference type="GO" id="GO:0050660">
    <property type="term" value="F:flavin adenine dinucleotide binding"/>
    <property type="evidence" value="ECO:0007669"/>
    <property type="project" value="UniProtKB-UniRule"/>
</dbReference>
<dbReference type="SUPFAM" id="SSF52343">
    <property type="entry name" value="Ferredoxin reductase-like, C-terminal NADP-linked domain"/>
    <property type="match status" value="1"/>
</dbReference>
<dbReference type="EC" id="1.6.2.4" evidence="10 11"/>
<sequence>MAGNEGSMFGTLDILMLSGMAGVALYWFVFRKKKEEEVASFKPLKVAPAMDRSESFDPSFISKMKKMGRNVVVFYGSQTGTAEEFAGRLAKDASRYGMKGMVADPEEYSMEDLTKLPDIENALAIFCMATYGEGDPTDNSQEFYDWLQEGSEDLTGLKFAVFGLGNKTYEHYNAMGKYVDKRLEELGAERIYEQGLGDDDANIEEDFITWKDKFWPAVCENFGITSIGEDISMRQYSLQTHDDIPSEKLFTGEPARLGSTRTQKPPFEAKNPFLASITVNRELHKKGDRSCMHIEFDITGSRIRYDAGDHIAVYPTNNSELVDRFGQRLNADLGQVFSLNNVDEDASKRHPFPCPTTYRTALLHYLDITSCPRTNVLKELSDYTEDAKDKAFLASMAQATPEGKELYTDWIINHHRTLLHVLEDLPSVNPPIDHVCELLPRLQARYYSISSSPKINATTVAITAVLIEYTTKTGRHQQGVATSWLKLKRPTDDLQPKVPVFVRKSQFRLPFKPSIPVIMIGPGTGLAPFRGFIQDRQCQRKDGKPVGETVLFFGCRHEDEDFIYEDELKAFLEDGTLTQLHTAFSRDQPEKIYVQHLLRQQKDEVWRLLELGGHIYVCGDARHMAHDVDEVLHDIVIEHGNMTREKASDYLKKMRSRGRYSCDVWS</sequence>
<dbReference type="PRINTS" id="PR00369">
    <property type="entry name" value="FLAVODOXIN"/>
</dbReference>
<feature type="domain" description="FAD-binding FR-type" evidence="13">
    <location>
        <begin position="270"/>
        <end position="510"/>
    </location>
</feature>
<keyword evidence="1 10" id="KW-0285">Flavoprotein</keyword>
<dbReference type="PRINTS" id="PR00371">
    <property type="entry name" value="FPNCR"/>
</dbReference>
<protein>
    <recommendedName>
        <fullName evidence="10 11">NADPH--cytochrome P450 reductase</fullName>
        <shortName evidence="10">CPR</shortName>
        <shortName evidence="10">P450R</shortName>
        <ecNumber evidence="10 11">1.6.2.4</ecNumber>
    </recommendedName>
</protein>
<feature type="binding site" evidence="10">
    <location>
        <begin position="164"/>
        <end position="173"/>
    </location>
    <ligand>
        <name>FMN</name>
        <dbReference type="ChEBI" id="CHEBI:58210"/>
    </ligand>
</feature>
<evidence type="ECO:0000256" key="7">
    <source>
        <dbReference type="ARBA" id="ARBA00022989"/>
    </source>
</evidence>
<dbReference type="GO" id="GO:0005829">
    <property type="term" value="C:cytosol"/>
    <property type="evidence" value="ECO:0007669"/>
    <property type="project" value="TreeGrafter"/>
</dbReference>
<dbReference type="InterPro" id="IPR023173">
    <property type="entry name" value="NADPH_Cyt_P450_Rdtase_alpha"/>
</dbReference>
<dbReference type="Pfam" id="PF00667">
    <property type="entry name" value="FAD_binding_1"/>
    <property type="match status" value="1"/>
</dbReference>
<dbReference type="FunFam" id="3.40.50.360:FF:000009">
    <property type="entry name" value="NADPH--cytochrome P450 reductase"/>
    <property type="match status" value="1"/>
</dbReference>
<dbReference type="EMBL" id="AMQN01003712">
    <property type="status" value="NOT_ANNOTATED_CDS"/>
    <property type="molecule type" value="Genomic_DNA"/>
</dbReference>
<dbReference type="PROSITE" id="PS50902">
    <property type="entry name" value="FLAVODOXIN_LIKE"/>
    <property type="match status" value="1"/>
</dbReference>
<comment type="cofactor">
    <cofactor evidence="10">
        <name>FMN</name>
        <dbReference type="ChEBI" id="CHEBI:58210"/>
    </cofactor>
    <text evidence="10">Binds 1 FMN per monomer.</text>
</comment>
<comment type="caution">
    <text evidence="10">Lacks conserved residue(s) required for the propagation of feature annotation.</text>
</comment>
<evidence type="ECO:0000256" key="3">
    <source>
        <dbReference type="ARBA" id="ARBA00022692"/>
    </source>
</evidence>
<dbReference type="Pfam" id="PF00258">
    <property type="entry name" value="Flavodoxin_1"/>
    <property type="match status" value="1"/>
</dbReference>
<evidence type="ECO:0000256" key="6">
    <source>
        <dbReference type="ARBA" id="ARBA00022857"/>
    </source>
</evidence>
<dbReference type="GO" id="GO:0003958">
    <property type="term" value="F:NADPH-hemoprotein reductase activity"/>
    <property type="evidence" value="ECO:0007669"/>
    <property type="project" value="UniProtKB-UniRule"/>
</dbReference>
<feature type="binding site" evidence="10">
    <location>
        <position position="627"/>
    </location>
    <ligand>
        <name>NADP(+)</name>
        <dbReference type="ChEBI" id="CHEBI:58349"/>
    </ligand>
</feature>
<evidence type="ECO:0000313" key="14">
    <source>
        <dbReference type="EMBL" id="ELT87080.1"/>
    </source>
</evidence>
<dbReference type="SUPFAM" id="SSF63380">
    <property type="entry name" value="Riboflavin synthase domain-like"/>
    <property type="match status" value="1"/>
</dbReference>
<evidence type="ECO:0000256" key="2">
    <source>
        <dbReference type="ARBA" id="ARBA00022643"/>
    </source>
</evidence>
<comment type="similarity">
    <text evidence="10">Belongs to the NADPH--cytochrome P450 reductase family.</text>
</comment>
<dbReference type="OMA" id="QKRYQRD"/>
<comment type="subcellular location">
    <subcellularLocation>
        <location evidence="10">Endoplasmic reticulum membrane</location>
        <topology evidence="10">Single-pass membrane protein</topology>
        <orientation evidence="10">Cytoplasmic side</orientation>
    </subcellularLocation>
</comment>
<dbReference type="EnsemblMetazoa" id="CapteT173459">
    <property type="protein sequence ID" value="CapteP173459"/>
    <property type="gene ID" value="CapteG173459"/>
</dbReference>
<dbReference type="FunFam" id="3.40.50.80:FF:000001">
    <property type="entry name" value="NADPH--cytochrome P450 reductase 1"/>
    <property type="match status" value="1"/>
</dbReference>
<dbReference type="Gene3D" id="1.20.990.10">
    <property type="entry name" value="NADPH-cytochrome p450 Reductase, Chain A, domain 3"/>
    <property type="match status" value="1"/>
</dbReference>
<evidence type="ECO:0000313" key="15">
    <source>
        <dbReference type="EnsemblMetazoa" id="CapteP173459"/>
    </source>
</evidence>
<evidence type="ECO:0000256" key="11">
    <source>
        <dbReference type="PIRNR" id="PIRNR000208"/>
    </source>
</evidence>
<evidence type="ECO:0000259" key="12">
    <source>
        <dbReference type="PROSITE" id="PS50902"/>
    </source>
</evidence>
<dbReference type="STRING" id="283909.R7T6S8"/>
<evidence type="ECO:0000256" key="9">
    <source>
        <dbReference type="ARBA" id="ARBA00023136"/>
    </source>
</evidence>
<keyword evidence="5 10" id="KW-0274">FAD</keyword>
<feature type="binding site" evidence="10">
    <location>
        <begin position="129"/>
        <end position="132"/>
    </location>
    <ligand>
        <name>FMN</name>
        <dbReference type="ChEBI" id="CHEBI:58210"/>
    </ligand>
</feature>
<reference evidence="15" key="3">
    <citation type="submission" date="2015-06" db="UniProtKB">
        <authorList>
            <consortium name="EnsemblMetazoa"/>
        </authorList>
    </citation>
    <scope>IDENTIFICATION</scope>
</reference>
<dbReference type="InterPro" id="IPR001709">
    <property type="entry name" value="Flavoprot_Pyr_Nucl_cyt_Rdtase"/>
</dbReference>
<dbReference type="OrthoDB" id="1856718at2759"/>
<dbReference type="Proteomes" id="UP000014760">
    <property type="component" value="Unassembled WGS sequence"/>
</dbReference>
<organism evidence="14">
    <name type="scientific">Capitella teleta</name>
    <name type="common">Polychaete worm</name>
    <dbReference type="NCBI Taxonomy" id="283909"/>
    <lineage>
        <taxon>Eukaryota</taxon>
        <taxon>Metazoa</taxon>
        <taxon>Spiralia</taxon>
        <taxon>Lophotrochozoa</taxon>
        <taxon>Annelida</taxon>
        <taxon>Polychaeta</taxon>
        <taxon>Sedentaria</taxon>
        <taxon>Scolecida</taxon>
        <taxon>Capitellidae</taxon>
        <taxon>Capitella</taxon>
    </lineage>
</organism>